<feature type="domain" description="C2H2-type" evidence="13">
    <location>
        <begin position="466"/>
        <end position="493"/>
    </location>
</feature>
<dbReference type="SMART" id="SM00349">
    <property type="entry name" value="KRAB"/>
    <property type="match status" value="1"/>
</dbReference>
<dbReference type="GO" id="GO:0000978">
    <property type="term" value="F:RNA polymerase II cis-regulatory region sequence-specific DNA binding"/>
    <property type="evidence" value="ECO:0007669"/>
    <property type="project" value="TreeGrafter"/>
</dbReference>
<dbReference type="PROSITE" id="PS50805">
    <property type="entry name" value="KRAB"/>
    <property type="match status" value="1"/>
</dbReference>
<organism evidence="16 17">
    <name type="scientific">Balaenoptera physalus</name>
    <name type="common">Fin whale</name>
    <name type="synonym">Balaena physalus</name>
    <dbReference type="NCBI Taxonomy" id="9770"/>
    <lineage>
        <taxon>Eukaryota</taxon>
        <taxon>Metazoa</taxon>
        <taxon>Chordata</taxon>
        <taxon>Craniata</taxon>
        <taxon>Vertebrata</taxon>
        <taxon>Euteleostomi</taxon>
        <taxon>Mammalia</taxon>
        <taxon>Eutheria</taxon>
        <taxon>Laurasiatheria</taxon>
        <taxon>Artiodactyla</taxon>
        <taxon>Whippomorpha</taxon>
        <taxon>Cetacea</taxon>
        <taxon>Mysticeti</taxon>
        <taxon>Balaenopteridae</taxon>
        <taxon>Balaenoptera</taxon>
    </lineage>
</organism>
<dbReference type="FunFam" id="3.30.160.60:FF:000446">
    <property type="entry name" value="Zinc finger protein"/>
    <property type="match status" value="1"/>
</dbReference>
<dbReference type="SUPFAM" id="SSF109640">
    <property type="entry name" value="KRAB domain (Kruppel-associated box)"/>
    <property type="match status" value="1"/>
</dbReference>
<evidence type="ECO:0000256" key="8">
    <source>
        <dbReference type="ARBA" id="ARBA00023125"/>
    </source>
</evidence>
<evidence type="ECO:0000259" key="15">
    <source>
        <dbReference type="PROSITE" id="PS50806"/>
    </source>
</evidence>
<gene>
    <name evidence="16" type="ORF">E2I00_006278</name>
</gene>
<evidence type="ECO:0000256" key="6">
    <source>
        <dbReference type="ARBA" id="ARBA00022833"/>
    </source>
</evidence>
<dbReference type="Proteomes" id="UP000437017">
    <property type="component" value="Unassembled WGS sequence"/>
</dbReference>
<dbReference type="SUPFAM" id="SSF57667">
    <property type="entry name" value="beta-beta-alpha zinc fingers"/>
    <property type="match status" value="4"/>
</dbReference>
<evidence type="ECO:0000259" key="14">
    <source>
        <dbReference type="PROSITE" id="PS50805"/>
    </source>
</evidence>
<evidence type="ECO:0000256" key="5">
    <source>
        <dbReference type="ARBA" id="ARBA00022771"/>
    </source>
</evidence>
<dbReference type="InterPro" id="IPR013087">
    <property type="entry name" value="Znf_C2H2_type"/>
</dbReference>
<dbReference type="FunFam" id="3.30.160.60:FF:000562">
    <property type="entry name" value="Zinc finger protein 786"/>
    <property type="match status" value="2"/>
</dbReference>
<keyword evidence="17" id="KW-1185">Reference proteome</keyword>
<reference evidence="16 17" key="1">
    <citation type="journal article" date="2019" name="PLoS ONE">
        <title>Genomic analyses reveal an absence of contemporary introgressive admixture between fin whales and blue whales, despite known hybrids.</title>
        <authorList>
            <person name="Westbury M.V."/>
            <person name="Petersen B."/>
            <person name="Lorenzen E.D."/>
        </authorList>
    </citation>
    <scope>NUCLEOTIDE SEQUENCE [LARGE SCALE GENOMIC DNA]</scope>
    <source>
        <strain evidence="16">FinWhale-01</strain>
    </source>
</reference>
<comment type="caution">
    <text evidence="16">The sequence shown here is derived from an EMBL/GenBank/DDBJ whole genome shotgun (WGS) entry which is preliminary data.</text>
</comment>
<dbReference type="InterPro" id="IPR036236">
    <property type="entry name" value="Znf_C2H2_sf"/>
</dbReference>
<evidence type="ECO:0000256" key="10">
    <source>
        <dbReference type="ARBA" id="ARBA00023242"/>
    </source>
</evidence>
<feature type="region of interest" description="Disordered" evidence="12">
    <location>
        <begin position="526"/>
        <end position="558"/>
    </location>
</feature>
<dbReference type="EMBL" id="SGJD01001352">
    <property type="protein sequence ID" value="KAB0400430.1"/>
    <property type="molecule type" value="Genomic_DNA"/>
</dbReference>
<keyword evidence="5 11" id="KW-0863">Zinc-finger</keyword>
<dbReference type="InterPro" id="IPR003655">
    <property type="entry name" value="aKRAB"/>
</dbReference>
<comment type="similarity">
    <text evidence="2">Belongs to the krueppel C2H2-type zinc-finger protein family.</text>
</comment>
<feature type="region of interest" description="Disordered" evidence="12">
    <location>
        <begin position="338"/>
        <end position="369"/>
    </location>
</feature>
<dbReference type="GO" id="GO:0000981">
    <property type="term" value="F:DNA-binding transcription factor activity, RNA polymerase II-specific"/>
    <property type="evidence" value="ECO:0007669"/>
    <property type="project" value="TreeGrafter"/>
</dbReference>
<dbReference type="FunFam" id="3.30.160.60:FF:000151">
    <property type="entry name" value="Zinc finger and SCAN domain-containing 21"/>
    <property type="match status" value="1"/>
</dbReference>
<evidence type="ECO:0000259" key="13">
    <source>
        <dbReference type="PROSITE" id="PS50157"/>
    </source>
</evidence>
<evidence type="ECO:0000256" key="12">
    <source>
        <dbReference type="SAM" id="MobiDB-lite"/>
    </source>
</evidence>
<feature type="region of interest" description="Disordered" evidence="12">
    <location>
        <begin position="228"/>
        <end position="250"/>
    </location>
</feature>
<sequence>LPMAFDDVALYFLEQEWEVLEKWQKEMYQQEMKTNYETLDSLGCISSKPDLITWMEQGRMLLIRDQGHLEKTQMTLGLSGRFTKSWGQRESLSHVVSDVKTVLDPADPSLMRVGLFVSPGDQGTLRAKEEECHLNGLQEQGFCAPLSKEERKILSDQRAALQHPSLQETEILNKNLDITASHQDKNDPRHKPMGTPDHLEIPPGLRLYSCFVCRRVFQIKRDFVKHKRNHRESQSCQYPKHKNKSRGKAELRWPRPVPRKQQPFRRGAREQSGCVRGSLALPQVARPGPECGRPFWSKATLNKHVCSPKGERPFSCRECGRGFTQQDELAEHLRVHSGRTPFQGPQGGRGPSGEAAARAHGRAHRGEKPFSCDNCDRKFTHRSKLTEHRQEALPVPRVRPELLLEERHEGAPASAQPGEALLLRARSGRKPFPCATCGRSFAQRYRLTEHVRVHSGEKPFRGEKPFGCPECGKSFLQKRSLETHLHRHRGERPFSCADDSSAVGPVALLALAEAGQKTHPTCFSHTGQHGAGGREGCLTKVPDKPGTASRDWRKAGFL</sequence>
<accession>A0A6A1PXU8</accession>
<dbReference type="PANTHER" id="PTHR24384">
    <property type="entry name" value="FINGER PUTATIVE TRANSCRIPTION FACTOR FAMILY-RELATED"/>
    <property type="match status" value="1"/>
</dbReference>
<dbReference type="PANTHER" id="PTHR24384:SF242">
    <property type="entry name" value="ZINC FINGER PROTEIN 628"/>
    <property type="match status" value="1"/>
</dbReference>
<keyword evidence="7" id="KW-0805">Transcription regulation</keyword>
<evidence type="ECO:0000256" key="7">
    <source>
        <dbReference type="ARBA" id="ARBA00023015"/>
    </source>
</evidence>
<dbReference type="CDD" id="cd07765">
    <property type="entry name" value="KRAB_A-box"/>
    <property type="match status" value="1"/>
</dbReference>
<name>A0A6A1PXU8_BALPH</name>
<keyword evidence="10" id="KW-0539">Nucleus</keyword>
<dbReference type="InterPro" id="IPR001909">
    <property type="entry name" value="KRAB"/>
</dbReference>
<dbReference type="PROSITE" id="PS50806">
    <property type="entry name" value="KRAB_RELATED"/>
    <property type="match status" value="1"/>
</dbReference>
<dbReference type="PROSITE" id="PS00028">
    <property type="entry name" value="ZINC_FINGER_C2H2_1"/>
    <property type="match status" value="4"/>
</dbReference>
<comment type="subcellular location">
    <subcellularLocation>
        <location evidence="1">Nucleus</location>
    </subcellularLocation>
</comment>
<dbReference type="InterPro" id="IPR036051">
    <property type="entry name" value="KRAB_dom_sf"/>
</dbReference>
<protein>
    <submittedName>
        <fullName evidence="16">Uncharacterized protein</fullName>
    </submittedName>
</protein>
<keyword evidence="8" id="KW-0238">DNA-binding</keyword>
<dbReference type="OrthoDB" id="4748970at2759"/>
<feature type="non-terminal residue" evidence="16">
    <location>
        <position position="1"/>
    </location>
</feature>
<dbReference type="AlphaFoldDB" id="A0A6A1PXU8"/>
<dbReference type="Gene3D" id="3.30.160.60">
    <property type="entry name" value="Classic Zinc Finger"/>
    <property type="match status" value="4"/>
</dbReference>
<proteinExistence type="inferred from homology"/>
<dbReference type="Gene3D" id="6.10.140.140">
    <property type="match status" value="1"/>
</dbReference>
<keyword evidence="6" id="KW-0862">Zinc</keyword>
<dbReference type="GO" id="GO:0008270">
    <property type="term" value="F:zinc ion binding"/>
    <property type="evidence" value="ECO:0007669"/>
    <property type="project" value="UniProtKB-KW"/>
</dbReference>
<evidence type="ECO:0000256" key="11">
    <source>
        <dbReference type="PROSITE-ProRule" id="PRU00042"/>
    </source>
</evidence>
<keyword evidence="4" id="KW-0677">Repeat</keyword>
<dbReference type="Pfam" id="PF01352">
    <property type="entry name" value="KRAB"/>
    <property type="match status" value="1"/>
</dbReference>
<dbReference type="PROSITE" id="PS50157">
    <property type="entry name" value="ZINC_FINGER_C2H2_2"/>
    <property type="match status" value="5"/>
</dbReference>
<feature type="domain" description="C2H2-type" evidence="13">
    <location>
        <begin position="432"/>
        <end position="459"/>
    </location>
</feature>
<dbReference type="Pfam" id="PF00096">
    <property type="entry name" value="zf-C2H2"/>
    <property type="match status" value="4"/>
</dbReference>
<evidence type="ECO:0000256" key="9">
    <source>
        <dbReference type="ARBA" id="ARBA00023163"/>
    </source>
</evidence>
<feature type="domain" description="KRAB-related" evidence="15">
    <location>
        <begin position="1"/>
        <end position="64"/>
    </location>
</feature>
<evidence type="ECO:0000256" key="4">
    <source>
        <dbReference type="ARBA" id="ARBA00022737"/>
    </source>
</evidence>
<evidence type="ECO:0000256" key="3">
    <source>
        <dbReference type="ARBA" id="ARBA00022723"/>
    </source>
</evidence>
<dbReference type="InterPro" id="IPR050752">
    <property type="entry name" value="C2H2-ZF_domain"/>
</dbReference>
<evidence type="ECO:0000313" key="16">
    <source>
        <dbReference type="EMBL" id="KAB0400430.1"/>
    </source>
</evidence>
<keyword evidence="3" id="KW-0479">Metal-binding</keyword>
<feature type="domain" description="C2H2-type" evidence="13">
    <location>
        <begin position="208"/>
        <end position="235"/>
    </location>
</feature>
<dbReference type="SMART" id="SM00355">
    <property type="entry name" value="ZnF_C2H2"/>
    <property type="match status" value="5"/>
</dbReference>
<feature type="domain" description="C2H2-type" evidence="13">
    <location>
        <begin position="370"/>
        <end position="400"/>
    </location>
</feature>
<feature type="domain" description="C2H2-type" evidence="13">
    <location>
        <begin position="314"/>
        <end position="341"/>
    </location>
</feature>
<feature type="domain" description="KRAB" evidence="14">
    <location>
        <begin position="3"/>
        <end position="74"/>
    </location>
</feature>
<evidence type="ECO:0000256" key="2">
    <source>
        <dbReference type="ARBA" id="ARBA00006991"/>
    </source>
</evidence>
<evidence type="ECO:0000256" key="1">
    <source>
        <dbReference type="ARBA" id="ARBA00004123"/>
    </source>
</evidence>
<keyword evidence="9" id="KW-0804">Transcription</keyword>
<dbReference type="GO" id="GO:0005634">
    <property type="term" value="C:nucleus"/>
    <property type="evidence" value="ECO:0007669"/>
    <property type="project" value="UniProtKB-SubCell"/>
</dbReference>
<evidence type="ECO:0000313" key="17">
    <source>
        <dbReference type="Proteomes" id="UP000437017"/>
    </source>
</evidence>